<name>A0ABQ7FSH6_DUNSA</name>
<dbReference type="Proteomes" id="UP000815325">
    <property type="component" value="Unassembled WGS sequence"/>
</dbReference>
<reference evidence="1" key="1">
    <citation type="submission" date="2017-08" db="EMBL/GenBank/DDBJ databases">
        <authorList>
            <person name="Polle J.E."/>
            <person name="Barry K."/>
            <person name="Cushman J."/>
            <person name="Schmutz J."/>
            <person name="Tran D."/>
            <person name="Hathwaick L.T."/>
            <person name="Yim W.C."/>
            <person name="Jenkins J."/>
            <person name="Mckie-Krisberg Z.M."/>
            <person name="Prochnik S."/>
            <person name="Lindquist E."/>
            <person name="Dockter R.B."/>
            <person name="Adam C."/>
            <person name="Molina H."/>
            <person name="Bunkerborg J."/>
            <person name="Jin E."/>
            <person name="Buchheim M."/>
            <person name="Magnuson J."/>
        </authorList>
    </citation>
    <scope>NUCLEOTIDE SEQUENCE</scope>
    <source>
        <strain evidence="1">CCAP 19/18</strain>
    </source>
</reference>
<dbReference type="EMBL" id="MU072938">
    <property type="protein sequence ID" value="KAF5825465.1"/>
    <property type="molecule type" value="Genomic_DNA"/>
</dbReference>
<accession>A0ABQ7FSH6</accession>
<keyword evidence="2" id="KW-1185">Reference proteome</keyword>
<evidence type="ECO:0000313" key="1">
    <source>
        <dbReference type="EMBL" id="KAF5825465.1"/>
    </source>
</evidence>
<protein>
    <submittedName>
        <fullName evidence="1">Uncharacterized protein</fullName>
    </submittedName>
</protein>
<sequence>MLPVVTASLGSLQKRAGLAKLAHVENEIIVSHVMWAWQHHQTQCVGKHHCVLLHLNIQPALNAIRHEVEMVSCNGRKKSNDFKVGGYIKTLTRMLLETLPHMDQRLYVKSFYQWMFALGQLHFTSNSDPEAFMHLYQHWE</sequence>
<gene>
    <name evidence="1" type="ORF">DUNSADRAFT_9662</name>
</gene>
<organism evidence="1 2">
    <name type="scientific">Dunaliella salina</name>
    <name type="common">Green alga</name>
    <name type="synonym">Protococcus salinus</name>
    <dbReference type="NCBI Taxonomy" id="3046"/>
    <lineage>
        <taxon>Eukaryota</taxon>
        <taxon>Viridiplantae</taxon>
        <taxon>Chlorophyta</taxon>
        <taxon>core chlorophytes</taxon>
        <taxon>Chlorophyceae</taxon>
        <taxon>CS clade</taxon>
        <taxon>Chlamydomonadales</taxon>
        <taxon>Dunaliellaceae</taxon>
        <taxon>Dunaliella</taxon>
    </lineage>
</organism>
<comment type="caution">
    <text evidence="1">The sequence shown here is derived from an EMBL/GenBank/DDBJ whole genome shotgun (WGS) entry which is preliminary data.</text>
</comment>
<evidence type="ECO:0000313" key="2">
    <source>
        <dbReference type="Proteomes" id="UP000815325"/>
    </source>
</evidence>
<proteinExistence type="predicted"/>